<gene>
    <name evidence="1" type="ordered locus">M164_0617</name>
</gene>
<dbReference type="Proteomes" id="UP000001479">
    <property type="component" value="Chromosome"/>
</dbReference>
<dbReference type="KEGG" id="sid:M164_0617"/>
<proteinExistence type="predicted"/>
<name>C4KEN9_SACI6</name>
<evidence type="ECO:0000313" key="1">
    <source>
        <dbReference type="EMBL" id="ACR41236.1"/>
    </source>
</evidence>
<evidence type="ECO:0000313" key="2">
    <source>
        <dbReference type="Proteomes" id="UP000001479"/>
    </source>
</evidence>
<dbReference type="RefSeq" id="WP_012735606.1">
    <property type="nucleotide sequence ID" value="NC_012726.1"/>
</dbReference>
<protein>
    <submittedName>
        <fullName evidence="1">Conserved hypothetical PepK protein</fullName>
    </submittedName>
</protein>
<dbReference type="GeneID" id="84052319"/>
<dbReference type="EMBL" id="CP001402">
    <property type="protein sequence ID" value="ACR41236.1"/>
    <property type="molecule type" value="Genomic_DNA"/>
</dbReference>
<organism evidence="1 2">
    <name type="scientific">Saccharolobus islandicus (strain M.16.4 / Kamchatka #3)</name>
    <name type="common">Sulfolobus islandicus</name>
    <dbReference type="NCBI Taxonomy" id="426118"/>
    <lineage>
        <taxon>Archaea</taxon>
        <taxon>Thermoproteota</taxon>
        <taxon>Thermoprotei</taxon>
        <taxon>Sulfolobales</taxon>
        <taxon>Sulfolobaceae</taxon>
        <taxon>Saccharolobus</taxon>
    </lineage>
</organism>
<dbReference type="AlphaFoldDB" id="C4KEN9"/>
<dbReference type="HOGENOM" id="CLU_2353332_0_0_2"/>
<sequence>MDCEKLEKKVDGVLSILKELKGKERTTQDLDRVYDFVKDNLCMASIKDIREQLGMTLEEFMAKFRDYIIRNYELISGGKEGIVKEGVLYGIIRRKR</sequence>
<reference evidence="1 2" key="1">
    <citation type="journal article" date="2009" name="Proc. Natl. Acad. Sci. U.S.A.">
        <title>Biogeography of the Sulfolobus islandicus pan-genome.</title>
        <authorList>
            <person name="Reno M.L."/>
            <person name="Held N.L."/>
            <person name="Fields C.J."/>
            <person name="Burke P.V."/>
            <person name="Whitaker R.J."/>
        </authorList>
    </citation>
    <scope>NUCLEOTIDE SEQUENCE [LARGE SCALE GENOMIC DNA]</scope>
    <source>
        <strain evidence="2">M.16.4 / Kamchatka #3</strain>
    </source>
</reference>
<accession>C4KEN9</accession>